<evidence type="ECO:0000256" key="2">
    <source>
        <dbReference type="ARBA" id="ARBA00022466"/>
    </source>
</evidence>
<feature type="region of interest" description="Disordered" evidence="9">
    <location>
        <begin position="133"/>
        <end position="154"/>
    </location>
</feature>
<dbReference type="InterPro" id="IPR009061">
    <property type="entry name" value="DNA-bd_dom_put_sf"/>
</dbReference>
<dbReference type="Pfam" id="PF00376">
    <property type="entry name" value="MerR"/>
    <property type="match status" value="1"/>
</dbReference>
<dbReference type="InterPro" id="IPR047057">
    <property type="entry name" value="MerR_fam"/>
</dbReference>
<dbReference type="PRINTS" id="PR00040">
    <property type="entry name" value="HTHMERR"/>
</dbReference>
<dbReference type="PANTHER" id="PTHR30204">
    <property type="entry name" value="REDOX-CYCLING DRUG-SENSING TRANSCRIPTIONAL ACTIVATOR SOXR"/>
    <property type="match status" value="1"/>
</dbReference>
<dbReference type="CDD" id="cd04783">
    <property type="entry name" value="HTH_MerR1"/>
    <property type="match status" value="1"/>
</dbReference>
<dbReference type="Pfam" id="PF09278">
    <property type="entry name" value="MerR-DNA-bind"/>
    <property type="match status" value="1"/>
</dbReference>
<feature type="domain" description="HTH merR-type" evidence="10">
    <location>
        <begin position="1"/>
        <end position="72"/>
    </location>
</feature>
<keyword evidence="12" id="KW-1185">Reference proteome</keyword>
<dbReference type="InterPro" id="IPR000551">
    <property type="entry name" value="MerR-type_HTH_dom"/>
</dbReference>
<evidence type="ECO:0000256" key="1">
    <source>
        <dbReference type="ARBA" id="ARBA00017146"/>
    </source>
</evidence>
<dbReference type="PROSITE" id="PS50937">
    <property type="entry name" value="HTH_MERR_2"/>
    <property type="match status" value="1"/>
</dbReference>
<dbReference type="Proteomes" id="UP000623795">
    <property type="component" value="Unassembled WGS sequence"/>
</dbReference>
<keyword evidence="8" id="KW-0175">Coiled coil</keyword>
<dbReference type="InterPro" id="IPR015358">
    <property type="entry name" value="Tscrpt_reg_MerR_DNA-bd"/>
</dbReference>
<keyword evidence="5 11" id="KW-0238">DNA-binding</keyword>
<comment type="caution">
    <text evidence="11">The sequence shown here is derived from an EMBL/GenBank/DDBJ whole genome shotgun (WGS) entry which is preliminary data.</text>
</comment>
<name>A0ABX1Q4W5_9RHOO</name>
<dbReference type="EMBL" id="WTVN01000038">
    <property type="protein sequence ID" value="NMG45822.1"/>
    <property type="molecule type" value="Genomic_DNA"/>
</dbReference>
<keyword evidence="6" id="KW-0804">Transcription</keyword>
<evidence type="ECO:0000259" key="10">
    <source>
        <dbReference type="PROSITE" id="PS50937"/>
    </source>
</evidence>
<evidence type="ECO:0000256" key="4">
    <source>
        <dbReference type="ARBA" id="ARBA00023015"/>
    </source>
</evidence>
<evidence type="ECO:0000313" key="12">
    <source>
        <dbReference type="Proteomes" id="UP000623795"/>
    </source>
</evidence>
<dbReference type="SUPFAM" id="SSF46955">
    <property type="entry name" value="Putative DNA-binding domain"/>
    <property type="match status" value="1"/>
</dbReference>
<evidence type="ECO:0000256" key="6">
    <source>
        <dbReference type="ARBA" id="ARBA00023163"/>
    </source>
</evidence>
<evidence type="ECO:0000256" key="3">
    <source>
        <dbReference type="ARBA" id="ARBA00022914"/>
    </source>
</evidence>
<comment type="function">
    <text evidence="7">Mediates the mercuric-dependent induction of mercury resistance operon. In the absence of mercury MerR represses transcription by binding tightly to the mer operator region; when mercury is present the dimeric complex binds a single ion and becomes a potent transcriptional activator, while remaining bound to the mer site.</text>
</comment>
<feature type="compositionally biased region" description="Basic residues" evidence="9">
    <location>
        <begin position="143"/>
        <end position="154"/>
    </location>
</feature>
<reference evidence="11 12" key="1">
    <citation type="submission" date="2019-12" db="EMBL/GenBank/DDBJ databases">
        <title>Comparative genomics gives insights into the taxonomy of the Azoarcus-Aromatoleum group and reveals separate origins of nif in the plant-associated Azoarcus and non-plant-associated Aromatoleum sub-groups.</title>
        <authorList>
            <person name="Lafos M."/>
            <person name="Maluk M."/>
            <person name="Batista M."/>
            <person name="Junghare M."/>
            <person name="Carmona M."/>
            <person name="Faoro H."/>
            <person name="Cruz L.M."/>
            <person name="Battistoni F."/>
            <person name="De Souza E."/>
            <person name="Pedrosa F."/>
            <person name="Chen W.-M."/>
            <person name="Poole P.S."/>
            <person name="Dixon R.A."/>
            <person name="James E.K."/>
        </authorList>
    </citation>
    <scope>NUCLEOTIDE SEQUENCE [LARGE SCALE GENOMIC DNA]</scope>
    <source>
        <strain evidence="11 12">Td21</strain>
    </source>
</reference>
<organism evidence="11 12">
    <name type="scientific">Aromatoleum toluvorans</name>
    <dbReference type="NCBI Taxonomy" id="92002"/>
    <lineage>
        <taxon>Bacteria</taxon>
        <taxon>Pseudomonadati</taxon>
        <taxon>Pseudomonadota</taxon>
        <taxon>Betaproteobacteria</taxon>
        <taxon>Rhodocyclales</taxon>
        <taxon>Rhodocyclaceae</taxon>
        <taxon>Aromatoleum</taxon>
    </lineage>
</organism>
<dbReference type="GO" id="GO:0003677">
    <property type="term" value="F:DNA binding"/>
    <property type="evidence" value="ECO:0007669"/>
    <property type="project" value="UniProtKB-KW"/>
</dbReference>
<gene>
    <name evidence="11" type="ORF">GPA22_19065</name>
</gene>
<dbReference type="InterPro" id="IPR011794">
    <property type="entry name" value="MerR"/>
</dbReference>
<keyword evidence="2" id="KW-0475">Mercuric resistance</keyword>
<protein>
    <recommendedName>
        <fullName evidence="1">Mercuric resistance operon regulatory protein</fullName>
    </recommendedName>
</protein>
<dbReference type="SMART" id="SM00422">
    <property type="entry name" value="HTH_MERR"/>
    <property type="match status" value="1"/>
</dbReference>
<proteinExistence type="predicted"/>
<keyword evidence="3" id="KW-0476">Mercury</keyword>
<accession>A0ABX1Q4W5</accession>
<keyword evidence="4" id="KW-0805">Transcription regulation</keyword>
<dbReference type="RefSeq" id="WP_169257650.1">
    <property type="nucleotide sequence ID" value="NZ_WTVN01000038.1"/>
</dbReference>
<evidence type="ECO:0000256" key="5">
    <source>
        <dbReference type="ARBA" id="ARBA00023125"/>
    </source>
</evidence>
<evidence type="ECO:0000256" key="7">
    <source>
        <dbReference type="ARBA" id="ARBA00024874"/>
    </source>
</evidence>
<feature type="coiled-coil region" evidence="8">
    <location>
        <begin position="82"/>
        <end position="109"/>
    </location>
</feature>
<evidence type="ECO:0000256" key="9">
    <source>
        <dbReference type="SAM" id="MobiDB-lite"/>
    </source>
</evidence>
<dbReference type="Gene3D" id="1.10.1660.10">
    <property type="match status" value="1"/>
</dbReference>
<evidence type="ECO:0000313" key="11">
    <source>
        <dbReference type="EMBL" id="NMG45822.1"/>
    </source>
</evidence>
<sequence length="154" mass="16839">MSDLTIGTLAKSAGVGVETVRYYQRRGLLPQGGTHKGAFRVYGTDELARLRFIRRAQTLGFNLEEIAELLALDEETDRERARAFAQAKIADVESRIRQLEEMRSALQGLVTCCEHTEAPAPCPILHALAAAPEEAPLTSPPKAHARGTRARTSS</sequence>
<evidence type="ECO:0000256" key="8">
    <source>
        <dbReference type="SAM" id="Coils"/>
    </source>
</evidence>
<dbReference type="PANTHER" id="PTHR30204:SF94">
    <property type="entry name" value="HEAVY METAL-DEPENDENT TRANSCRIPTIONAL REGULATOR HI_0293-RELATED"/>
    <property type="match status" value="1"/>
</dbReference>